<dbReference type="EMBL" id="JAGINX010000001">
    <property type="protein sequence ID" value="MBP2318791.1"/>
    <property type="molecule type" value="Genomic_DNA"/>
</dbReference>
<dbReference type="RefSeq" id="WP_210049216.1">
    <property type="nucleotide sequence ID" value="NZ_JAGINX010000001.1"/>
</dbReference>
<evidence type="ECO:0008006" key="3">
    <source>
        <dbReference type="Google" id="ProtNLM"/>
    </source>
</evidence>
<dbReference type="CDD" id="cd06587">
    <property type="entry name" value="VOC"/>
    <property type="match status" value="1"/>
</dbReference>
<reference evidence="1 2" key="1">
    <citation type="submission" date="2021-03" db="EMBL/GenBank/DDBJ databases">
        <title>Sequencing the genomes of 1000 actinobacteria strains.</title>
        <authorList>
            <person name="Klenk H.-P."/>
        </authorList>
    </citation>
    <scope>NUCLEOTIDE SEQUENCE [LARGE SCALE GENOMIC DNA]</scope>
    <source>
        <strain evidence="1 2">DSM 12544</strain>
    </source>
</reference>
<protein>
    <recommendedName>
        <fullName evidence="3">Glycosyltransferase</fullName>
    </recommendedName>
</protein>
<dbReference type="InterPro" id="IPR029068">
    <property type="entry name" value="Glyas_Bleomycin-R_OHBP_Dase"/>
</dbReference>
<comment type="caution">
    <text evidence="1">The sequence shown here is derived from an EMBL/GenBank/DDBJ whole genome shotgun (WGS) entry which is preliminary data.</text>
</comment>
<dbReference type="SUPFAM" id="SSF54593">
    <property type="entry name" value="Glyoxalase/Bleomycin resistance protein/Dihydroxybiphenyl dioxygenase"/>
    <property type="match status" value="1"/>
</dbReference>
<sequence>MSEHFDAFSISPVPAPGPGVQAPDLFRGIYGMPMFVTVPTSELEASSRFWREGLGFFEIFSLPGQMIHLRRWAFQDVLLVTGSAAEHPGPATVSFACVESQIAEIASSCNSLLPGTAPEPTITPWGTLDLTVTTPENTAVIMTAAQPYDAGSEHAQTLREMGIEGPHV</sequence>
<dbReference type="Proteomes" id="UP001519331">
    <property type="component" value="Unassembled WGS sequence"/>
</dbReference>
<keyword evidence="2" id="KW-1185">Reference proteome</keyword>
<proteinExistence type="predicted"/>
<dbReference type="Gene3D" id="3.10.180.10">
    <property type="entry name" value="2,3-Dihydroxybiphenyl 1,2-Dioxygenase, domain 1"/>
    <property type="match status" value="1"/>
</dbReference>
<gene>
    <name evidence="1" type="ORF">JOF45_001810</name>
</gene>
<name>A0ABS4T670_9MICC</name>
<evidence type="ECO:0000313" key="2">
    <source>
        <dbReference type="Proteomes" id="UP001519331"/>
    </source>
</evidence>
<accession>A0ABS4T670</accession>
<organism evidence="1 2">
    <name type="scientific">Nesterenkonia lacusekhoensis</name>
    <dbReference type="NCBI Taxonomy" id="150832"/>
    <lineage>
        <taxon>Bacteria</taxon>
        <taxon>Bacillati</taxon>
        <taxon>Actinomycetota</taxon>
        <taxon>Actinomycetes</taxon>
        <taxon>Micrococcales</taxon>
        <taxon>Micrococcaceae</taxon>
        <taxon>Nesterenkonia</taxon>
    </lineage>
</organism>
<evidence type="ECO:0000313" key="1">
    <source>
        <dbReference type="EMBL" id="MBP2318791.1"/>
    </source>
</evidence>